<organism evidence="1 2">
    <name type="scientific">Candidatus Flavonifractor intestinigallinarum</name>
    <dbReference type="NCBI Taxonomy" id="2838586"/>
    <lineage>
        <taxon>Bacteria</taxon>
        <taxon>Bacillati</taxon>
        <taxon>Bacillota</taxon>
        <taxon>Clostridia</taxon>
        <taxon>Eubacteriales</taxon>
        <taxon>Oscillospiraceae</taxon>
        <taxon>Flavonifractor</taxon>
    </lineage>
</organism>
<dbReference type="Pfam" id="PF20092">
    <property type="entry name" value="DUF6483"/>
    <property type="match status" value="1"/>
</dbReference>
<dbReference type="Proteomes" id="UP000823921">
    <property type="component" value="Unassembled WGS sequence"/>
</dbReference>
<name>A0A9D2MMR0_9FIRM</name>
<proteinExistence type="predicted"/>
<dbReference type="AlphaFoldDB" id="A0A9D2MMR0"/>
<evidence type="ECO:0000313" key="2">
    <source>
        <dbReference type="Proteomes" id="UP000823921"/>
    </source>
</evidence>
<gene>
    <name evidence="1" type="ORF">H9712_06245</name>
</gene>
<sequence>MLTDDWMLRQVDGLARSLAKLVLKKDSADYLPTGAEEDAALDALHLRLVELLAAGDVGGGEDLLFQESHWDDLRYLEVAVDFYTRANTLTDGQLDQAGFDRQELQEGLQELAARYGVIL</sequence>
<accession>A0A9D2MMR0</accession>
<reference evidence="1" key="1">
    <citation type="journal article" date="2021" name="PeerJ">
        <title>Extensive microbial diversity within the chicken gut microbiome revealed by metagenomics and culture.</title>
        <authorList>
            <person name="Gilroy R."/>
            <person name="Ravi A."/>
            <person name="Getino M."/>
            <person name="Pursley I."/>
            <person name="Horton D.L."/>
            <person name="Alikhan N.F."/>
            <person name="Baker D."/>
            <person name="Gharbi K."/>
            <person name="Hall N."/>
            <person name="Watson M."/>
            <person name="Adriaenssens E.M."/>
            <person name="Foster-Nyarko E."/>
            <person name="Jarju S."/>
            <person name="Secka A."/>
            <person name="Antonio M."/>
            <person name="Oren A."/>
            <person name="Chaudhuri R.R."/>
            <person name="La Ragione R."/>
            <person name="Hildebrand F."/>
            <person name="Pallen M.J."/>
        </authorList>
    </citation>
    <scope>NUCLEOTIDE SEQUENCE</scope>
    <source>
        <strain evidence="1">CHK192-8294</strain>
    </source>
</reference>
<dbReference type="InterPro" id="IPR045507">
    <property type="entry name" value="DUF6483"/>
</dbReference>
<dbReference type="EMBL" id="DWXO01000061">
    <property type="protein sequence ID" value="HJB80566.1"/>
    <property type="molecule type" value="Genomic_DNA"/>
</dbReference>
<evidence type="ECO:0000313" key="1">
    <source>
        <dbReference type="EMBL" id="HJB80566.1"/>
    </source>
</evidence>
<protein>
    <submittedName>
        <fullName evidence="1">Uncharacterized protein</fullName>
    </submittedName>
</protein>
<reference evidence="1" key="2">
    <citation type="submission" date="2021-04" db="EMBL/GenBank/DDBJ databases">
        <authorList>
            <person name="Gilroy R."/>
        </authorList>
    </citation>
    <scope>NUCLEOTIDE SEQUENCE</scope>
    <source>
        <strain evidence="1">CHK192-8294</strain>
    </source>
</reference>
<comment type="caution">
    <text evidence="1">The sequence shown here is derived from an EMBL/GenBank/DDBJ whole genome shotgun (WGS) entry which is preliminary data.</text>
</comment>